<reference evidence="4 5" key="1">
    <citation type="submission" date="2019-06" db="EMBL/GenBank/DDBJ databases">
        <title>Genome Sequence of the Brown Rot Fungal Pathogen Monilinia fructicola.</title>
        <authorList>
            <person name="De Miccolis Angelini R.M."/>
            <person name="Landi L."/>
            <person name="Abate D."/>
            <person name="Pollastro S."/>
            <person name="Romanazzi G."/>
            <person name="Faretra F."/>
        </authorList>
    </citation>
    <scope>NUCLEOTIDE SEQUENCE [LARGE SCALE GENOMIC DNA]</scope>
    <source>
        <strain evidence="4 5">Mfrc123</strain>
    </source>
</reference>
<evidence type="ECO:0000259" key="3">
    <source>
        <dbReference type="SMART" id="SM01320"/>
    </source>
</evidence>
<feature type="region of interest" description="Disordered" evidence="1">
    <location>
        <begin position="122"/>
        <end position="144"/>
    </location>
</feature>
<dbReference type="Pfam" id="PF14558">
    <property type="entry name" value="TRP_N"/>
    <property type="match status" value="1"/>
</dbReference>
<feature type="transmembrane region" description="Helical" evidence="2">
    <location>
        <begin position="159"/>
        <end position="181"/>
    </location>
</feature>
<dbReference type="AlphaFoldDB" id="A0A5M9K7T3"/>
<accession>A0A5M9K7T3</accession>
<name>A0A5M9K7T3_MONFR</name>
<feature type="domain" description="ML-like" evidence="3">
    <location>
        <begin position="176"/>
        <end position="351"/>
    </location>
</feature>
<dbReference type="GO" id="GO:0016020">
    <property type="term" value="C:membrane"/>
    <property type="evidence" value="ECO:0007669"/>
    <property type="project" value="TreeGrafter"/>
</dbReference>
<proteinExistence type="predicted"/>
<protein>
    <recommendedName>
        <fullName evidence="3">ML-like domain-containing protein</fullName>
    </recommendedName>
</protein>
<dbReference type="VEuPathDB" id="FungiDB:MFRU_009g01800"/>
<keyword evidence="5" id="KW-1185">Reference proteome</keyword>
<evidence type="ECO:0000256" key="1">
    <source>
        <dbReference type="SAM" id="MobiDB-lite"/>
    </source>
</evidence>
<comment type="caution">
    <text evidence="4">The sequence shown here is derived from an EMBL/GenBank/DDBJ whole genome shotgun (WGS) entry which is preliminary data.</text>
</comment>
<evidence type="ECO:0000313" key="4">
    <source>
        <dbReference type="EMBL" id="KAA8576276.1"/>
    </source>
</evidence>
<keyword evidence="2" id="KW-0472">Membrane</keyword>
<evidence type="ECO:0000256" key="2">
    <source>
        <dbReference type="SAM" id="Phobius"/>
    </source>
</evidence>
<gene>
    <name evidence="4" type="ORF">EYC84_006419</name>
</gene>
<dbReference type="GO" id="GO:0055085">
    <property type="term" value="P:transmembrane transport"/>
    <property type="evidence" value="ECO:0007669"/>
    <property type="project" value="TreeGrafter"/>
</dbReference>
<dbReference type="InterPro" id="IPR040241">
    <property type="entry name" value="TRP_Flc/Pkd2-like"/>
</dbReference>
<dbReference type="SMART" id="SM01320">
    <property type="entry name" value="TRP_N"/>
    <property type="match status" value="1"/>
</dbReference>
<evidence type="ECO:0000313" key="5">
    <source>
        <dbReference type="Proteomes" id="UP000322873"/>
    </source>
</evidence>
<dbReference type="InterPro" id="IPR032800">
    <property type="entry name" value="TRP_N"/>
</dbReference>
<dbReference type="Proteomes" id="UP000322873">
    <property type="component" value="Unassembled WGS sequence"/>
</dbReference>
<keyword evidence="2" id="KW-1133">Transmembrane helix</keyword>
<dbReference type="EMBL" id="VICG01000001">
    <property type="protein sequence ID" value="KAA8576276.1"/>
    <property type="molecule type" value="Genomic_DNA"/>
</dbReference>
<dbReference type="PANTHER" id="PTHR31145">
    <property type="entry name" value="INTEGRAL MEMBRANE PROTEIN (AFU_ORTHOLOGUE AFUA_7G01610)"/>
    <property type="match status" value="1"/>
</dbReference>
<dbReference type="PANTHER" id="PTHR31145:SF6">
    <property type="entry name" value="INTEGRAL MEMBRANE PROTEIN (AFU_ORTHOLOGUE AFUA_7G01610)"/>
    <property type="match status" value="1"/>
</dbReference>
<sequence length="365" mass="40800">MLYHNTKCFRRSQPSYSAFGVWNTLNTAESFTNRDSRSSVTATTSSWLSELVDQITTSYALAVTKARRWVRSIVLPMPGNSRDEAQVIPDSHVDHDRTTLPNTTLKMSADCWQQEKIRGTTYKGEPSANRSHSPPRRSVQDQTHTSCLRLRAPKKISSGAWMLLIVFISTCWIAPVSAVFIEFSNCLEESYQGNEPYNLQFVPYFLWAVFNTTEPTHNLAVQVWGDVKGSGPGSPPISPPPSNDTAYWQSNSSDTYNGKIADQPDPDSHKLTTLSNKVTVLTYEPYNEYVEFCNQLVNGSCPLWPLFQCVKVGPILLSSFGFNNNFYSSYAFTSFTATMVIKNGDTAATLSAAYQLTLRLTLEAI</sequence>
<organism evidence="4 5">
    <name type="scientific">Monilinia fructicola</name>
    <name type="common">Brown rot fungus</name>
    <name type="synonym">Ciboria fructicola</name>
    <dbReference type="NCBI Taxonomy" id="38448"/>
    <lineage>
        <taxon>Eukaryota</taxon>
        <taxon>Fungi</taxon>
        <taxon>Dikarya</taxon>
        <taxon>Ascomycota</taxon>
        <taxon>Pezizomycotina</taxon>
        <taxon>Leotiomycetes</taxon>
        <taxon>Helotiales</taxon>
        <taxon>Sclerotiniaceae</taxon>
        <taxon>Monilinia</taxon>
    </lineage>
</organism>
<keyword evidence="2" id="KW-0812">Transmembrane</keyword>